<dbReference type="Pfam" id="PF11977">
    <property type="entry name" value="RNase_Zc3h12a"/>
    <property type="match status" value="1"/>
</dbReference>
<name>A0A1H7QXV4_9RHOB</name>
<evidence type="ECO:0000313" key="3">
    <source>
        <dbReference type="Proteomes" id="UP000199283"/>
    </source>
</evidence>
<protein>
    <submittedName>
        <fullName evidence="2">Zc3h12a-like Ribonuclease NYN domain-containing protein</fullName>
    </submittedName>
</protein>
<dbReference type="EMBL" id="FNZQ01000006">
    <property type="protein sequence ID" value="SEL52830.1"/>
    <property type="molecule type" value="Genomic_DNA"/>
</dbReference>
<dbReference type="Gene3D" id="3.40.50.11980">
    <property type="match status" value="1"/>
</dbReference>
<dbReference type="Proteomes" id="UP000199283">
    <property type="component" value="Unassembled WGS sequence"/>
</dbReference>
<keyword evidence="3" id="KW-1185">Reference proteome</keyword>
<dbReference type="InterPro" id="IPR021869">
    <property type="entry name" value="RNase_Zc3h12_NYN"/>
</dbReference>
<dbReference type="RefSeq" id="WP_245737626.1">
    <property type="nucleotide sequence ID" value="NZ_FNZQ01000006.1"/>
</dbReference>
<evidence type="ECO:0000259" key="1">
    <source>
        <dbReference type="Pfam" id="PF11977"/>
    </source>
</evidence>
<reference evidence="2 3" key="1">
    <citation type="submission" date="2016-10" db="EMBL/GenBank/DDBJ databases">
        <authorList>
            <person name="de Groot N.N."/>
        </authorList>
    </citation>
    <scope>NUCLEOTIDE SEQUENCE [LARGE SCALE GENOMIC DNA]</scope>
    <source>
        <strain evidence="2 3">DSM 14858</strain>
    </source>
</reference>
<dbReference type="AlphaFoldDB" id="A0A1H7QXV4"/>
<feature type="domain" description="RNase NYN" evidence="1">
    <location>
        <begin position="37"/>
        <end position="147"/>
    </location>
</feature>
<organism evidence="2 3">
    <name type="scientific">Jannaschia helgolandensis</name>
    <dbReference type="NCBI Taxonomy" id="188906"/>
    <lineage>
        <taxon>Bacteria</taxon>
        <taxon>Pseudomonadati</taxon>
        <taxon>Pseudomonadota</taxon>
        <taxon>Alphaproteobacteria</taxon>
        <taxon>Rhodobacterales</taxon>
        <taxon>Roseobacteraceae</taxon>
        <taxon>Jannaschia</taxon>
    </lineage>
</organism>
<evidence type="ECO:0000313" key="2">
    <source>
        <dbReference type="EMBL" id="SEL52830.1"/>
    </source>
</evidence>
<accession>A0A1H7QXV4</accession>
<proteinExistence type="predicted"/>
<sequence>MAPGWSDLLLLAGPTALAALFLLVQQVRRNRANAKADWVVLDGSNVMHWKDGTPHMDPVKEVLACLIAQGFTPGVVFDANAGYLLSGRYRHDGWLSRTLGLPEDRVMVVNKGEPADRKILTAARDMGAFVVTNDRYRDWAEDFPEVKMSEHLARGGYRDGNLWLDLPKRPA</sequence>
<gene>
    <name evidence="2" type="ORF">SAMN04488526_2867</name>
</gene>